<feature type="transmembrane region" description="Helical" evidence="2">
    <location>
        <begin position="220"/>
        <end position="243"/>
    </location>
</feature>
<evidence type="ECO:0000256" key="1">
    <source>
        <dbReference type="SAM" id="MobiDB-lite"/>
    </source>
</evidence>
<feature type="region of interest" description="Disordered" evidence="1">
    <location>
        <begin position="266"/>
        <end position="287"/>
    </location>
</feature>
<dbReference type="Pfam" id="PF04854">
    <property type="entry name" value="DUF624"/>
    <property type="match status" value="1"/>
</dbReference>
<dbReference type="Proteomes" id="UP000199182">
    <property type="component" value="Unassembled WGS sequence"/>
</dbReference>
<name>A0A1H0BBT1_9FIRM</name>
<accession>A0A1H0BBT1</accession>
<sequence length="287" mass="32833">MGFLGFGNYSKPGKGVSKNAPEKKRFFLFFELFFRKFWKLIQVNFLFVLAFVPLFLVVIFIFPWFEGALLNKLLAGIITIIAVIPIGPATTGLTYVLRNYAREQHAFLFSDFKDAVKDNWKQSVPTGILLILIGFLFSFTINFYYLNMAQSMIYTVMMGITIAVALLILFASYYVYLLIITVDLKLTQIYKNALILAILGLKTNLITTFFVALIVVPTFLFYPISLIFIIVIIPALVGFIICFNSFQYIKKFCIDPYYDKIKQESPEAKETAENVSLFSDETPNDKI</sequence>
<feature type="transmembrane region" description="Helical" evidence="2">
    <location>
        <begin position="43"/>
        <end position="65"/>
    </location>
</feature>
<dbReference type="STRING" id="258515.SAMN05192585_11922"/>
<evidence type="ECO:0000256" key="2">
    <source>
        <dbReference type="SAM" id="Phobius"/>
    </source>
</evidence>
<keyword evidence="4" id="KW-1185">Reference proteome</keyword>
<feature type="transmembrane region" description="Helical" evidence="2">
    <location>
        <begin position="193"/>
        <end position="214"/>
    </location>
</feature>
<dbReference type="InterPro" id="IPR006938">
    <property type="entry name" value="DUF624"/>
</dbReference>
<reference evidence="3 4" key="1">
    <citation type="submission" date="2016-10" db="EMBL/GenBank/DDBJ databases">
        <authorList>
            <person name="de Groot N.N."/>
        </authorList>
    </citation>
    <scope>NUCLEOTIDE SEQUENCE [LARGE SCALE GENOMIC DNA]</scope>
    <source>
        <strain evidence="3 4">CGMCC 1.5012</strain>
    </source>
</reference>
<proteinExistence type="predicted"/>
<feature type="transmembrane region" description="Helical" evidence="2">
    <location>
        <begin position="77"/>
        <end position="97"/>
    </location>
</feature>
<keyword evidence="2" id="KW-0812">Transmembrane</keyword>
<dbReference type="RefSeq" id="WP_162840370.1">
    <property type="nucleotide sequence ID" value="NZ_FNID01000019.1"/>
</dbReference>
<keyword evidence="2" id="KW-0472">Membrane</keyword>
<dbReference type="EMBL" id="FNID01000019">
    <property type="protein sequence ID" value="SDN43071.1"/>
    <property type="molecule type" value="Genomic_DNA"/>
</dbReference>
<organism evidence="3 4">
    <name type="scientific">Acetanaerobacterium elongatum</name>
    <dbReference type="NCBI Taxonomy" id="258515"/>
    <lineage>
        <taxon>Bacteria</taxon>
        <taxon>Bacillati</taxon>
        <taxon>Bacillota</taxon>
        <taxon>Clostridia</taxon>
        <taxon>Eubacteriales</taxon>
        <taxon>Oscillospiraceae</taxon>
        <taxon>Acetanaerobacterium</taxon>
    </lineage>
</organism>
<gene>
    <name evidence="3" type="ORF">SAMN05192585_11922</name>
</gene>
<evidence type="ECO:0000313" key="4">
    <source>
        <dbReference type="Proteomes" id="UP000199182"/>
    </source>
</evidence>
<evidence type="ECO:0000313" key="3">
    <source>
        <dbReference type="EMBL" id="SDN43071.1"/>
    </source>
</evidence>
<keyword evidence="2" id="KW-1133">Transmembrane helix</keyword>
<feature type="transmembrane region" description="Helical" evidence="2">
    <location>
        <begin position="127"/>
        <end position="146"/>
    </location>
</feature>
<dbReference type="AlphaFoldDB" id="A0A1H0BBT1"/>
<feature type="transmembrane region" description="Helical" evidence="2">
    <location>
        <begin position="152"/>
        <end position="181"/>
    </location>
</feature>
<protein>
    <submittedName>
        <fullName evidence="3">Uncharacterized membrane protein YesL</fullName>
    </submittedName>
</protein>